<reference evidence="1 2" key="1">
    <citation type="journal article" date="2018" name="Mol. Biol. Evol.">
        <title>Broad Genomic Sampling Reveals a Smut Pathogenic Ancestry of the Fungal Clade Ustilaginomycotina.</title>
        <authorList>
            <person name="Kijpornyongpan T."/>
            <person name="Mondo S.J."/>
            <person name="Barry K."/>
            <person name="Sandor L."/>
            <person name="Lee J."/>
            <person name="Lipzen A."/>
            <person name="Pangilinan J."/>
            <person name="LaButti K."/>
            <person name="Hainaut M."/>
            <person name="Henrissat B."/>
            <person name="Grigoriev I.V."/>
            <person name="Spatafora J.W."/>
            <person name="Aime M.C."/>
        </authorList>
    </citation>
    <scope>NUCLEOTIDE SEQUENCE [LARGE SCALE GENOMIC DNA]</scope>
    <source>
        <strain evidence="1 2">SA 807</strain>
    </source>
</reference>
<evidence type="ECO:0000313" key="1">
    <source>
        <dbReference type="EMBL" id="PWN52926.1"/>
    </source>
</evidence>
<sequence length="1052" mass="112455">MINANPSQSLDRGSQAEIQEARSLTELLKARLSSSQRQQALIQLKSQLSSQILLRKALVFDLIREIIEQGPNDSRRIAFQVMQEVFRSEQGSSALNPLQYDLSKLIGAILSCVNRCLKVKSQSTSSDSASLSATRTAAAAIKALHSLLLLSSSVPSGADRFEVSASDLTNILETLLATMYHGISSILSPAQGPGPGSHWRSEIISSSLAQARFPNTQSVQRSSLPSSSRRGRGITSGALAFGSLPSIQPISSSISNSAGHTRTNSSSSLSSVTGNETYVNKSEEASAVGGQSESEEEGWSARDFSDNGGDSGSGAPSPRKEPEQQILDARRIASAAQAVRQNSISCIIVLNQKNHKALYSYWPSLLPDSDIHSAFVTKSSLTVSRIEHGISASVPRPALSLFSIIENDPSISTRIKAVELVENLLQNGRTYLSIAQERPSSKLTAFTSLSSRLAALIVDLRSHILGMLHRCIYASTGNNVAEVGEPGWPSPSSLTEALLKLAKTYLQNTSGVKLKQSNSELLQPLISKACMSKDPTIAAAAYSALSALISGQGRPNTCDASAATRSAATLGSGLGQISSASDSSIVPGILSRLTDVSLSSKVKAEAWNTIAACAESRHADIKAREADILKLVHECLGHSVSAEVRHASASFILATVKAKVSSKADGRDPQGEDEKVEVVDGNLDQLDSILGMMCCDDAASVRMVAADALADWNLVRFSGARGGCGLTKDLILQLCGDHDPGVRAAGIRSIGLILGEKRSLFTSERSAKGAASRDPSFITEALLGSQSAVNQKPAIRDSVAVVRNRAAWTLANWCEALFGDGGISDPDFSQPFQSWQTLLEATLEACDDEDQISVHALRASGFLLFGIRPEWLEPEMKKSLAFIHNCIKKLRLAVTKGRSPKTRWNAASSLAKAMENEGFLKWICQGKSRSLLDDIVGSLGEAVKSKTFKVKILASQALLSIALGSKKAASSRAFPCDSVPDPALDSDDQSCASSFVALPYLDEEMRRVTAARIEEARSKLEQEISNASFNEVKLHGQSCRENLDELWKAFCQ</sequence>
<dbReference type="EMBL" id="KZ819750">
    <property type="protein sequence ID" value="PWN52926.1"/>
    <property type="molecule type" value="Genomic_DNA"/>
</dbReference>
<evidence type="ECO:0000313" key="2">
    <source>
        <dbReference type="Proteomes" id="UP000245626"/>
    </source>
</evidence>
<keyword evidence="2" id="KW-1185">Reference proteome</keyword>
<proteinExistence type="predicted"/>
<gene>
    <name evidence="1" type="ORF">IE53DRAFT_234775</name>
</gene>
<dbReference type="Proteomes" id="UP000245626">
    <property type="component" value="Unassembled WGS sequence"/>
</dbReference>
<organism evidence="1 2">
    <name type="scientific">Violaceomyces palustris</name>
    <dbReference type="NCBI Taxonomy" id="1673888"/>
    <lineage>
        <taxon>Eukaryota</taxon>
        <taxon>Fungi</taxon>
        <taxon>Dikarya</taxon>
        <taxon>Basidiomycota</taxon>
        <taxon>Ustilaginomycotina</taxon>
        <taxon>Ustilaginomycetes</taxon>
        <taxon>Violaceomycetales</taxon>
        <taxon>Violaceomycetaceae</taxon>
        <taxon>Violaceomyces</taxon>
    </lineage>
</organism>
<name>A0ACD0P4F1_9BASI</name>
<accession>A0ACD0P4F1</accession>
<protein>
    <submittedName>
        <fullName evidence="1">Uncharacterized protein</fullName>
    </submittedName>
</protein>